<dbReference type="EMBL" id="JAHHHV010000066">
    <property type="protein sequence ID" value="MBW4466237.1"/>
    <property type="molecule type" value="Genomic_DNA"/>
</dbReference>
<evidence type="ECO:0000256" key="4">
    <source>
        <dbReference type="ARBA" id="ARBA00022989"/>
    </source>
</evidence>
<reference evidence="7" key="1">
    <citation type="submission" date="2021-05" db="EMBL/GenBank/DDBJ databases">
        <authorList>
            <person name="Pietrasiak N."/>
            <person name="Ward R."/>
            <person name="Stajich J.E."/>
            <person name="Kurbessoian T."/>
        </authorList>
    </citation>
    <scope>NUCLEOTIDE SEQUENCE</scope>
    <source>
        <strain evidence="7">GSE-TBD4-15B</strain>
    </source>
</reference>
<dbReference type="AlphaFoldDB" id="A0A951PAW2"/>
<comment type="caution">
    <text evidence="7">The sequence shown here is derived from an EMBL/GenBank/DDBJ whole genome shotgun (WGS) entry which is preliminary data.</text>
</comment>
<dbReference type="GO" id="GO:0015171">
    <property type="term" value="F:amino acid transmembrane transporter activity"/>
    <property type="evidence" value="ECO:0007669"/>
    <property type="project" value="TreeGrafter"/>
</dbReference>
<organism evidence="7 8">
    <name type="scientific">Pegethrix bostrychoides GSE-TBD4-15B</name>
    <dbReference type="NCBI Taxonomy" id="2839662"/>
    <lineage>
        <taxon>Bacteria</taxon>
        <taxon>Bacillati</taxon>
        <taxon>Cyanobacteriota</taxon>
        <taxon>Cyanophyceae</taxon>
        <taxon>Oculatellales</taxon>
        <taxon>Oculatellaceae</taxon>
        <taxon>Pegethrix</taxon>
    </lineage>
</organism>
<name>A0A951PAW2_9CYAN</name>
<comment type="subcellular location">
    <subcellularLocation>
        <location evidence="1">Cell membrane</location>
        <topology evidence="1">Multi-pass membrane protein</topology>
    </subcellularLocation>
</comment>
<gene>
    <name evidence="7" type="ORF">KME07_12485</name>
</gene>
<evidence type="ECO:0000313" key="8">
    <source>
        <dbReference type="Proteomes" id="UP000707356"/>
    </source>
</evidence>
<feature type="transmembrane region" description="Helical" evidence="6">
    <location>
        <begin position="138"/>
        <end position="155"/>
    </location>
</feature>
<keyword evidence="5 6" id="KW-0472">Membrane</keyword>
<evidence type="ECO:0000256" key="2">
    <source>
        <dbReference type="ARBA" id="ARBA00022475"/>
    </source>
</evidence>
<feature type="transmembrane region" description="Helical" evidence="6">
    <location>
        <begin position="41"/>
        <end position="69"/>
    </location>
</feature>
<accession>A0A951PAW2</accession>
<evidence type="ECO:0000313" key="7">
    <source>
        <dbReference type="EMBL" id="MBW4466237.1"/>
    </source>
</evidence>
<evidence type="ECO:0000256" key="3">
    <source>
        <dbReference type="ARBA" id="ARBA00022692"/>
    </source>
</evidence>
<dbReference type="PANTHER" id="PTHR30086">
    <property type="entry name" value="ARGININE EXPORTER PROTEIN ARGO"/>
    <property type="match status" value="1"/>
</dbReference>
<proteinExistence type="predicted"/>
<reference evidence="7" key="2">
    <citation type="journal article" date="2022" name="Microbiol. Resour. Announc.">
        <title>Metagenome Sequencing to Explore Phylogenomics of Terrestrial Cyanobacteria.</title>
        <authorList>
            <person name="Ward R.D."/>
            <person name="Stajich J.E."/>
            <person name="Johansen J.R."/>
            <person name="Huntemann M."/>
            <person name="Clum A."/>
            <person name="Foster B."/>
            <person name="Foster B."/>
            <person name="Roux S."/>
            <person name="Palaniappan K."/>
            <person name="Varghese N."/>
            <person name="Mukherjee S."/>
            <person name="Reddy T.B.K."/>
            <person name="Daum C."/>
            <person name="Copeland A."/>
            <person name="Chen I.A."/>
            <person name="Ivanova N.N."/>
            <person name="Kyrpides N.C."/>
            <person name="Shapiro N."/>
            <person name="Eloe-Fadrosh E.A."/>
            <person name="Pietrasiak N."/>
        </authorList>
    </citation>
    <scope>NUCLEOTIDE SEQUENCE</scope>
    <source>
        <strain evidence="7">GSE-TBD4-15B</strain>
    </source>
</reference>
<dbReference type="PANTHER" id="PTHR30086:SF20">
    <property type="entry name" value="ARGININE EXPORTER PROTEIN ARGO-RELATED"/>
    <property type="match status" value="1"/>
</dbReference>
<dbReference type="Proteomes" id="UP000707356">
    <property type="component" value="Unassembled WGS sequence"/>
</dbReference>
<feature type="transmembrane region" description="Helical" evidence="6">
    <location>
        <begin position="162"/>
        <end position="181"/>
    </location>
</feature>
<evidence type="ECO:0000256" key="6">
    <source>
        <dbReference type="SAM" id="Phobius"/>
    </source>
</evidence>
<keyword evidence="2" id="KW-1003">Cell membrane</keyword>
<feature type="transmembrane region" description="Helical" evidence="6">
    <location>
        <begin position="76"/>
        <end position="96"/>
    </location>
</feature>
<keyword evidence="3 6" id="KW-0812">Transmembrane</keyword>
<dbReference type="GO" id="GO:0005886">
    <property type="term" value="C:plasma membrane"/>
    <property type="evidence" value="ECO:0007669"/>
    <property type="project" value="UniProtKB-SubCell"/>
</dbReference>
<feature type="transmembrane region" description="Helical" evidence="6">
    <location>
        <begin position="193"/>
        <end position="214"/>
    </location>
</feature>
<evidence type="ECO:0000256" key="1">
    <source>
        <dbReference type="ARBA" id="ARBA00004651"/>
    </source>
</evidence>
<protein>
    <submittedName>
        <fullName evidence="7">LysE family translocator</fullName>
    </submittedName>
</protein>
<keyword evidence="4 6" id="KW-1133">Transmembrane helix</keyword>
<sequence>MISSSLDPNKIAALFGALALLAALPSVSVLAVTAKSASSGFIYGAFTALGIVVGDLIFILLAVFGLALLVETLGSLFFLINYAGGAYLIWLGLSLWRSNARSSTTFNATSTEPAANPEASRLTSLITGLLITLGDQKAIFFYLGFLPAFLDLATLTSIDIGIVVLVTFFAVGGVKLGYAYAAAQAGLLLGRSIGAVLNAVAAGIMVVAGIVIMARA</sequence>
<dbReference type="Pfam" id="PF01810">
    <property type="entry name" value="LysE"/>
    <property type="match status" value="1"/>
</dbReference>
<dbReference type="InterPro" id="IPR001123">
    <property type="entry name" value="LeuE-type"/>
</dbReference>
<evidence type="ECO:0000256" key="5">
    <source>
        <dbReference type="ARBA" id="ARBA00023136"/>
    </source>
</evidence>